<dbReference type="InterPro" id="IPR010985">
    <property type="entry name" value="Ribbon_hlx_hlx"/>
</dbReference>
<name>A0A5J5E4B3_9BIFI</name>
<dbReference type="GO" id="GO:0006355">
    <property type="term" value="P:regulation of DNA-templated transcription"/>
    <property type="evidence" value="ECO:0007669"/>
    <property type="project" value="InterPro"/>
</dbReference>
<comment type="caution">
    <text evidence="1">The sequence shown here is derived from an EMBL/GenBank/DDBJ whole genome shotgun (WGS) entry which is preliminary data.</text>
</comment>
<dbReference type="Proteomes" id="UP000326251">
    <property type="component" value="Unassembled WGS sequence"/>
</dbReference>
<reference evidence="1 2" key="1">
    <citation type="journal article" date="2019" name="Syst. Appl. Microbiol.">
        <title>Characterization of Bifidobacterium species in feaces of the Egyptian fruit bat: Description of B. vespertilionis sp. nov. and B. rousetti sp. nov.</title>
        <authorList>
            <person name="Modesto M."/>
            <person name="Satti M."/>
            <person name="Watanabe K."/>
            <person name="Puglisi E."/>
            <person name="Morelli L."/>
            <person name="Huang C.-H."/>
            <person name="Liou J.-S."/>
            <person name="Miyashita M."/>
            <person name="Tamura T."/>
            <person name="Saito S."/>
            <person name="Mori K."/>
            <person name="Huang L."/>
            <person name="Sciavilla P."/>
            <person name="Sandri C."/>
            <person name="Spiezio C."/>
            <person name="Vitali F."/>
            <person name="Cavalieri D."/>
            <person name="Perpetuini G."/>
            <person name="Tofalo R."/>
            <person name="Bonetti A."/>
            <person name="Arita M."/>
            <person name="Mattarelli P."/>
        </authorList>
    </citation>
    <scope>NUCLEOTIDE SEQUENCE [LARGE SCALE GENOMIC DNA]</scope>
    <source>
        <strain evidence="1 2">RST19</strain>
    </source>
</reference>
<evidence type="ECO:0000313" key="1">
    <source>
        <dbReference type="EMBL" id="KAA8823681.1"/>
    </source>
</evidence>
<proteinExistence type="predicted"/>
<dbReference type="InterPro" id="IPR013321">
    <property type="entry name" value="Arc_rbn_hlx_hlx"/>
</dbReference>
<dbReference type="Gene3D" id="1.10.1220.10">
    <property type="entry name" value="Met repressor-like"/>
    <property type="match status" value="1"/>
</dbReference>
<dbReference type="InterPro" id="IPR008651">
    <property type="entry name" value="Uncharacterised_HicB"/>
</dbReference>
<dbReference type="AlphaFoldDB" id="A0A5J5E4B3"/>
<evidence type="ECO:0000313" key="2">
    <source>
        <dbReference type="Proteomes" id="UP000326251"/>
    </source>
</evidence>
<dbReference type="InterPro" id="IPR035069">
    <property type="entry name" value="TTHA1013/TTHA0281-like"/>
</dbReference>
<dbReference type="Pfam" id="PF05534">
    <property type="entry name" value="HicB"/>
    <property type="match status" value="1"/>
</dbReference>
<protein>
    <submittedName>
        <fullName evidence="1">Type II toxin-antitoxin system HicB family antitoxin</fullName>
    </submittedName>
</protein>
<dbReference type="EMBL" id="RZUG01000022">
    <property type="protein sequence ID" value="KAA8823681.1"/>
    <property type="molecule type" value="Genomic_DNA"/>
</dbReference>
<dbReference type="RefSeq" id="WP_044090401.1">
    <property type="nucleotide sequence ID" value="NZ_RZUG01000022.1"/>
</dbReference>
<dbReference type="SUPFAM" id="SSF143100">
    <property type="entry name" value="TTHA1013/TTHA0281-like"/>
    <property type="match status" value="1"/>
</dbReference>
<dbReference type="SUPFAM" id="SSF47598">
    <property type="entry name" value="Ribbon-helix-helix"/>
    <property type="match status" value="1"/>
</dbReference>
<gene>
    <name evidence="1" type="ORF">EMO92_09560</name>
</gene>
<accession>A0A5J5E4B3</accession>
<sequence>MKNVIDRYVYRVHWSDECEGFVGTVAEMPELRFVSGSFVEALTGIRISAHDEAAKLVERGVAVPVPFEDRHYSGHFMVRVPPEVHRRLSIEAAEQGVSLNRLVQARLS</sequence>
<organism evidence="1 2">
    <name type="scientific">Bifidobacterium reuteri</name>
    <dbReference type="NCBI Taxonomy" id="983706"/>
    <lineage>
        <taxon>Bacteria</taxon>
        <taxon>Bacillati</taxon>
        <taxon>Actinomycetota</taxon>
        <taxon>Actinomycetes</taxon>
        <taxon>Bifidobacteriales</taxon>
        <taxon>Bifidobacteriaceae</taxon>
        <taxon>Bifidobacterium</taxon>
    </lineage>
</organism>